<dbReference type="EMBL" id="CM046115">
    <property type="protein sequence ID" value="KAI8440864.1"/>
    <property type="molecule type" value="Genomic_DNA"/>
</dbReference>
<reference evidence="1 2" key="1">
    <citation type="journal article" date="2022" name="Genome Biol. Evol.">
        <title>The Spruce Budworm Genome: Reconstructing the Evolutionary History of Antifreeze Proteins.</title>
        <authorList>
            <person name="Beliveau C."/>
            <person name="Gagne P."/>
            <person name="Picq S."/>
            <person name="Vernygora O."/>
            <person name="Keeling C.I."/>
            <person name="Pinkney K."/>
            <person name="Doucet D."/>
            <person name="Wen F."/>
            <person name="Johnston J.S."/>
            <person name="Maaroufi H."/>
            <person name="Boyle B."/>
            <person name="Laroche J."/>
            <person name="Dewar K."/>
            <person name="Juretic N."/>
            <person name="Blackburn G."/>
            <person name="Nisole A."/>
            <person name="Brunet B."/>
            <person name="Brandao M."/>
            <person name="Lumley L."/>
            <person name="Duan J."/>
            <person name="Quan G."/>
            <person name="Lucarotti C.J."/>
            <person name="Roe A.D."/>
            <person name="Sperling F.A.H."/>
            <person name="Levesque R.C."/>
            <person name="Cusson M."/>
        </authorList>
    </citation>
    <scope>NUCLEOTIDE SEQUENCE [LARGE SCALE GENOMIC DNA]</scope>
    <source>
        <strain evidence="1">Glfc:IPQL:Cfum</strain>
    </source>
</reference>
<evidence type="ECO:0000313" key="2">
    <source>
        <dbReference type="Proteomes" id="UP001064048"/>
    </source>
</evidence>
<dbReference type="Proteomes" id="UP001064048">
    <property type="component" value="Chromosome 15"/>
</dbReference>
<feature type="non-terminal residue" evidence="1">
    <location>
        <position position="1104"/>
    </location>
</feature>
<organism evidence="1 2">
    <name type="scientific">Choristoneura fumiferana</name>
    <name type="common">Spruce budworm moth</name>
    <name type="synonym">Archips fumiferana</name>
    <dbReference type="NCBI Taxonomy" id="7141"/>
    <lineage>
        <taxon>Eukaryota</taxon>
        <taxon>Metazoa</taxon>
        <taxon>Ecdysozoa</taxon>
        <taxon>Arthropoda</taxon>
        <taxon>Hexapoda</taxon>
        <taxon>Insecta</taxon>
        <taxon>Pterygota</taxon>
        <taxon>Neoptera</taxon>
        <taxon>Endopterygota</taxon>
        <taxon>Lepidoptera</taxon>
        <taxon>Glossata</taxon>
        <taxon>Ditrysia</taxon>
        <taxon>Tortricoidea</taxon>
        <taxon>Tortricidae</taxon>
        <taxon>Tortricinae</taxon>
        <taxon>Choristoneura</taxon>
    </lineage>
</organism>
<accession>A0ACC0KWX1</accession>
<protein>
    <submittedName>
        <fullName evidence="1">Uncharacterized protein</fullName>
    </submittedName>
</protein>
<evidence type="ECO:0000313" key="1">
    <source>
        <dbReference type="EMBL" id="KAI8440864.1"/>
    </source>
</evidence>
<comment type="caution">
    <text evidence="1">The sequence shown here is derived from an EMBL/GenBank/DDBJ whole genome shotgun (WGS) entry which is preliminary data.</text>
</comment>
<name>A0ACC0KWX1_CHOFU</name>
<proteinExistence type="predicted"/>
<gene>
    <name evidence="1" type="ORF">MSG28_009171</name>
</gene>
<sequence length="1104" mass="128896">MKARTPRVKYILEWVPTGRWPIEPFTIWQKEQLEFEESNCRFTNCHLTQNRYKFGFELSKFDAIIFNGQSLKRVKERDLPAGRWYHQKYIFLNTESSDSQPICNSLYDGYFNWTATYKLNSDISFSYMVIKNMNGDKIGPKVDLTWVENMSEFNDLKSLQIFNGRTKAAAWFVSHCHTRSKRENYTKSLKYELNKLNLDLDVYGKCGALECPKRNRSCDDLLRNTYYFYLAFENSFAEDYITEKVITALMGDVVPILYGGANYSRFLPPGSYLDARKYKPEELASLMAHLIKTPVAYRDFFRWKNHYSYHRPKNICGLCAALNNQTMLEARMPPPQKLLRDIANGITIGWNYAELEHFKYKNIVTINKYNMIDQTHKRGMSRIQKFLLLFVSFTFIWMAEYITRNPKADLDYPFDELTINDTITRKKETTKYLLLWTPSDYAPLSFLGEGNEAFIRNKCPFLNCFVTSRRDFFGGNLTKFDAIAFNGRNIGQFQSSDLPNVRYPHQKYIFFNMESSSNNPICNPLFENFFNLTATYKLNSDIVFAYLLIKNTAGEEVGPRIDMTWEKLNDDPVTVNNKSETVVWMASNCHTKSKREKYVQKLDVALNSLGYNVDIYGRCGKLKCPRSDTLCDNLPSKYYFYLSFENSIAEDYVTEKVYRAIKNAAVPVVFGGANYSRFLPPGSYLDAKKHSPKKLATLMARLIKNSSAYSNFFKWRNHYTYHEPYEAEDVCRVCTALNDKTMMETHKYSSAENNEKLMQDALDIVAQDPRFAEKYREKDTFSNELKYILLWTPQDASPFYYLGNGQQGFIKNKCEFTNCFVTPKRDYLGGDITKFDAVAINGRAMRYTTLADLPQQRSPYQKFIFFNLESSTYQPVCNPWFDGYFNWTATYKLNSDIVYSYIYIRNSEGEPVGPRIDMEWITDMKEVDDDFKKKLQTKKKAAAWFVSHCKTRSKRENYVKYLLKALASYGLTVDIYGGCGAFRCSRAQEKYCNTKVETDYYFYLSFENAFAEDYVTEKLLTALNHNAVPIVYGGSNYSRHEPTGLAIWMAHLISTPSDYYEYFRWRNHYSYSESEPIEDVCNVCAALNDKEKVLTQSVYEHFRS</sequence>
<keyword evidence="2" id="KW-1185">Reference proteome</keyword>